<dbReference type="AlphaFoldDB" id="L8G081"/>
<evidence type="ECO:0000313" key="3">
    <source>
        <dbReference type="Proteomes" id="UP000011064"/>
    </source>
</evidence>
<dbReference type="SUPFAM" id="SSF51126">
    <property type="entry name" value="Pectin lyase-like"/>
    <property type="match status" value="1"/>
</dbReference>
<organism evidence="2 3">
    <name type="scientific">Pseudogymnoascus destructans (strain ATCC MYA-4855 / 20631-21)</name>
    <name type="common">Bat white-nose syndrome fungus</name>
    <name type="synonym">Geomyces destructans</name>
    <dbReference type="NCBI Taxonomy" id="658429"/>
    <lineage>
        <taxon>Eukaryota</taxon>
        <taxon>Fungi</taxon>
        <taxon>Dikarya</taxon>
        <taxon>Ascomycota</taxon>
        <taxon>Pezizomycotina</taxon>
        <taxon>Leotiomycetes</taxon>
        <taxon>Thelebolales</taxon>
        <taxon>Thelebolaceae</taxon>
        <taxon>Pseudogymnoascus</taxon>
    </lineage>
</organism>
<keyword evidence="3" id="KW-1185">Reference proteome</keyword>
<dbReference type="Gene3D" id="2.160.20.10">
    <property type="entry name" value="Single-stranded right-handed beta-helix, Pectin lyase-like"/>
    <property type="match status" value="3"/>
</dbReference>
<evidence type="ECO:0000313" key="2">
    <source>
        <dbReference type="EMBL" id="ELR06108.1"/>
    </source>
</evidence>
<dbReference type="VEuPathDB" id="FungiDB:GMDG_01982"/>
<dbReference type="OrthoDB" id="1046782at2759"/>
<dbReference type="HOGENOM" id="CLU_446980_0_0_1"/>
<accession>L8G081</accession>
<dbReference type="Proteomes" id="UP000011064">
    <property type="component" value="Unassembled WGS sequence"/>
</dbReference>
<gene>
    <name evidence="2" type="ORF">GMDG_01982</name>
</gene>
<dbReference type="STRING" id="658429.L8G081"/>
<protein>
    <recommendedName>
        <fullName evidence="1">Rhamnogalacturonase A/B/Epimerase-like pectate lyase domain-containing protein</fullName>
    </recommendedName>
</protein>
<dbReference type="InterPro" id="IPR024535">
    <property type="entry name" value="RHGA/B-epi-like_pectate_lyase"/>
</dbReference>
<name>L8G081_PSED2</name>
<dbReference type="InterPro" id="IPR011050">
    <property type="entry name" value="Pectin_lyase_fold/virulence"/>
</dbReference>
<dbReference type="Pfam" id="PF12708">
    <property type="entry name" value="Pect-lyase_RHGA_epim"/>
    <property type="match status" value="1"/>
</dbReference>
<sequence>MGACAVGLLALHPKRNAKCDCTPFRPAGCSDLKFNRGNVGWRAGSQQYTARNLQFNSCNTAVHMGTGSVSIIDTIISGTTVGILTNGLKSSPNIVLDNIVFKDVVSPVMVDGGDTILSGSSNLWATGKRYNGSVGSTETGDVTAPAKAKGLLDYTGLLFSTGSFLVATTDGSRVQGSSWSQIQGSGFYLSDMNNPKVMMQVGNKGRGGHVGLALRVGGTLGSDLDFATCPKFSSKIECIAASLMFHVTPQGNGYFENVWAWITVYGARGTLIESHGPSWFYGSSSEHTVLYNYLFSGAKNIYMGHIQTESPYYQPVPGAPAPFGAAASFPNDPDFSQCNITANTDNEQCRYSWGLQVTDSTDVTIHNTQNCQERVLEVKGSTGVVIYNLFTVAIVDAANWGDNVDIVWYGGFVTTTIGGIGTTVFVTSTTTVTITILTIVTNGIGYSNVNVTAAGPTPITIYPSMDIPTIGVTLPDGHGGETTRTITLPPWPQVNGGPTVDYTDPGTVPVDTGGSSGLGKATTYYTPIDVPVIVSGATVTTLTFPATTGAITISCPAETSVIFATPPIAVATTCTSSGSLTFNFVCPTTKVVTFLASTIAMVSVDCSLVTT</sequence>
<dbReference type="InParanoid" id="L8G081"/>
<evidence type="ECO:0000259" key="1">
    <source>
        <dbReference type="Pfam" id="PF12708"/>
    </source>
</evidence>
<dbReference type="InterPro" id="IPR012334">
    <property type="entry name" value="Pectin_lyas_fold"/>
</dbReference>
<feature type="domain" description="Rhamnogalacturonase A/B/Epimerase-like pectate lyase" evidence="1">
    <location>
        <begin position="30"/>
        <end position="83"/>
    </location>
</feature>
<dbReference type="EMBL" id="GL573194">
    <property type="protein sequence ID" value="ELR06108.1"/>
    <property type="molecule type" value="Genomic_DNA"/>
</dbReference>
<reference evidence="3" key="1">
    <citation type="submission" date="2010-09" db="EMBL/GenBank/DDBJ databases">
        <title>The genome sequence of Geomyces destructans 20631-21.</title>
        <authorList>
            <consortium name="The Broad Institute Genome Sequencing Platform"/>
            <person name="Cuomo C.A."/>
            <person name="Blehert D.S."/>
            <person name="Lorch J.M."/>
            <person name="Young S.K."/>
            <person name="Zeng Q."/>
            <person name="Gargeya S."/>
            <person name="Fitzgerald M."/>
            <person name="Haas B."/>
            <person name="Abouelleil A."/>
            <person name="Alvarado L."/>
            <person name="Arachchi H.M."/>
            <person name="Berlin A."/>
            <person name="Brown A."/>
            <person name="Chapman S.B."/>
            <person name="Chen Z."/>
            <person name="Dunbar C."/>
            <person name="Freedman E."/>
            <person name="Gearin G."/>
            <person name="Gellesch M."/>
            <person name="Goldberg J."/>
            <person name="Griggs A."/>
            <person name="Gujja S."/>
            <person name="Heiman D."/>
            <person name="Howarth C."/>
            <person name="Larson L."/>
            <person name="Lui A."/>
            <person name="MacDonald P.J.P."/>
            <person name="Montmayeur A."/>
            <person name="Murphy C."/>
            <person name="Neiman D."/>
            <person name="Pearson M."/>
            <person name="Priest M."/>
            <person name="Roberts A."/>
            <person name="Saif S."/>
            <person name="Shea T."/>
            <person name="Shenoy N."/>
            <person name="Sisk P."/>
            <person name="Stolte C."/>
            <person name="Sykes S."/>
            <person name="Wortman J."/>
            <person name="Nusbaum C."/>
            <person name="Birren B."/>
        </authorList>
    </citation>
    <scope>NUCLEOTIDE SEQUENCE [LARGE SCALE GENOMIC DNA]</scope>
    <source>
        <strain evidence="3">ATCC MYA-4855 / 20631-21</strain>
    </source>
</reference>
<proteinExistence type="predicted"/>